<reference evidence="9" key="1">
    <citation type="submission" date="2016-10" db="EMBL/GenBank/DDBJ databases">
        <authorList>
            <person name="de Groot N.N."/>
        </authorList>
    </citation>
    <scope>NUCLEOTIDE SEQUENCE</scope>
</reference>
<comment type="pathway">
    <text evidence="1">Cofactor biosynthesis; NAD(+) biosynthesis.</text>
</comment>
<dbReference type="PANTHER" id="PTHR39321:SF3">
    <property type="entry name" value="PHOSPHOPANTETHEINE ADENYLYLTRANSFERASE"/>
    <property type="match status" value="1"/>
</dbReference>
<dbReference type="SUPFAM" id="SSF52374">
    <property type="entry name" value="Nucleotidylyl transferase"/>
    <property type="match status" value="1"/>
</dbReference>
<proteinExistence type="inferred from homology"/>
<evidence type="ECO:0000256" key="1">
    <source>
        <dbReference type="ARBA" id="ARBA00004790"/>
    </source>
</evidence>
<name>A0A1W1C1Q5_9ZZZZ</name>
<protein>
    <submittedName>
        <fullName evidence="9">Nicotinate-nucleotide adenylyltransferase</fullName>
        <ecNumber evidence="9">2.7.7.18</ecNumber>
    </submittedName>
</protein>
<evidence type="ECO:0000256" key="2">
    <source>
        <dbReference type="ARBA" id="ARBA00022642"/>
    </source>
</evidence>
<dbReference type="UniPathway" id="UPA00253"/>
<dbReference type="AlphaFoldDB" id="A0A1W1C1Q5"/>
<dbReference type="InterPro" id="IPR014729">
    <property type="entry name" value="Rossmann-like_a/b/a_fold"/>
</dbReference>
<dbReference type="InterPro" id="IPR004821">
    <property type="entry name" value="Cyt_trans-like"/>
</dbReference>
<dbReference type="GO" id="GO:0004515">
    <property type="term" value="F:nicotinate-nucleotide adenylyltransferase activity"/>
    <property type="evidence" value="ECO:0007669"/>
    <property type="project" value="UniProtKB-EC"/>
</dbReference>
<gene>
    <name evidence="9" type="ORF">MNB_SM-5-529</name>
</gene>
<organism evidence="9">
    <name type="scientific">hydrothermal vent metagenome</name>
    <dbReference type="NCBI Taxonomy" id="652676"/>
    <lineage>
        <taxon>unclassified sequences</taxon>
        <taxon>metagenomes</taxon>
        <taxon>ecological metagenomes</taxon>
    </lineage>
</organism>
<dbReference type="GO" id="GO:0009435">
    <property type="term" value="P:NAD+ biosynthetic process"/>
    <property type="evidence" value="ECO:0007669"/>
    <property type="project" value="UniProtKB-UniPathway"/>
</dbReference>
<keyword evidence="4 9" id="KW-0548">Nucleotidyltransferase</keyword>
<evidence type="ECO:0000256" key="5">
    <source>
        <dbReference type="ARBA" id="ARBA00022741"/>
    </source>
</evidence>
<evidence type="ECO:0000259" key="8">
    <source>
        <dbReference type="Pfam" id="PF01467"/>
    </source>
</evidence>
<sequence>METVALYGGSFDPPHIGHKAVVDALGKLSFIDKIVVMPTYLNPFKKAFFASPELRLKWLETIFASYRRVEISSFEVDLQREVATVETIHYLKKRYSKIYLVIGADNLQSLHKWQDYETLKESVHFIIAKRDAFRVSDDFIKLEIDESISSSSLRENMDISKLPKAVAQEIAQYYKDYNAKQNRKDNSFT</sequence>
<dbReference type="NCBIfam" id="TIGR00125">
    <property type="entry name" value="cyt_tran_rel"/>
    <property type="match status" value="1"/>
</dbReference>
<evidence type="ECO:0000256" key="6">
    <source>
        <dbReference type="ARBA" id="ARBA00022840"/>
    </source>
</evidence>
<keyword evidence="5" id="KW-0547">Nucleotide-binding</keyword>
<dbReference type="EC" id="2.7.7.18" evidence="9"/>
<dbReference type="NCBIfam" id="TIGR00482">
    <property type="entry name" value="nicotinate (nicotinamide) nucleotide adenylyltransferase"/>
    <property type="match status" value="1"/>
</dbReference>
<dbReference type="GO" id="GO:0005524">
    <property type="term" value="F:ATP binding"/>
    <property type="evidence" value="ECO:0007669"/>
    <property type="project" value="UniProtKB-KW"/>
</dbReference>
<evidence type="ECO:0000313" key="9">
    <source>
        <dbReference type="EMBL" id="SFV59641.1"/>
    </source>
</evidence>
<dbReference type="PANTHER" id="PTHR39321">
    <property type="entry name" value="NICOTINATE-NUCLEOTIDE ADENYLYLTRANSFERASE-RELATED"/>
    <property type="match status" value="1"/>
</dbReference>
<keyword evidence="3 9" id="KW-0808">Transferase</keyword>
<dbReference type="HAMAP" id="MF_00244">
    <property type="entry name" value="NaMN_adenylyltr"/>
    <property type="match status" value="1"/>
</dbReference>
<evidence type="ECO:0000256" key="3">
    <source>
        <dbReference type="ARBA" id="ARBA00022679"/>
    </source>
</evidence>
<dbReference type="Pfam" id="PF01467">
    <property type="entry name" value="CTP_transf_like"/>
    <property type="match status" value="1"/>
</dbReference>
<keyword evidence="7" id="KW-0520">NAD</keyword>
<dbReference type="InterPro" id="IPR005248">
    <property type="entry name" value="NadD/NMNAT"/>
</dbReference>
<dbReference type="EMBL" id="FPHH01000055">
    <property type="protein sequence ID" value="SFV59641.1"/>
    <property type="molecule type" value="Genomic_DNA"/>
</dbReference>
<feature type="domain" description="Cytidyltransferase-like" evidence="8">
    <location>
        <begin position="6"/>
        <end position="155"/>
    </location>
</feature>
<evidence type="ECO:0000256" key="7">
    <source>
        <dbReference type="ARBA" id="ARBA00023027"/>
    </source>
</evidence>
<keyword evidence="6" id="KW-0067">ATP-binding</keyword>
<evidence type="ECO:0000256" key="4">
    <source>
        <dbReference type="ARBA" id="ARBA00022695"/>
    </source>
</evidence>
<dbReference type="Gene3D" id="3.40.50.620">
    <property type="entry name" value="HUPs"/>
    <property type="match status" value="1"/>
</dbReference>
<dbReference type="CDD" id="cd02165">
    <property type="entry name" value="NMNAT"/>
    <property type="match status" value="1"/>
</dbReference>
<keyword evidence="2" id="KW-0662">Pyridine nucleotide biosynthesis</keyword>
<accession>A0A1W1C1Q5</accession>